<dbReference type="EMBL" id="BART01034914">
    <property type="protein sequence ID" value="GAH09027.1"/>
    <property type="molecule type" value="Genomic_DNA"/>
</dbReference>
<accession>X1CMP6</accession>
<feature type="non-terminal residue" evidence="1">
    <location>
        <position position="1"/>
    </location>
</feature>
<reference evidence="1" key="1">
    <citation type="journal article" date="2014" name="Front. Microbiol.">
        <title>High frequency of phylogenetically diverse reductive dehalogenase-homologous genes in deep subseafloor sedimentary metagenomes.</title>
        <authorList>
            <person name="Kawai M."/>
            <person name="Futagami T."/>
            <person name="Toyoda A."/>
            <person name="Takaki Y."/>
            <person name="Nishi S."/>
            <person name="Hori S."/>
            <person name="Arai W."/>
            <person name="Tsubouchi T."/>
            <person name="Morono Y."/>
            <person name="Uchiyama I."/>
            <person name="Ito T."/>
            <person name="Fujiyama A."/>
            <person name="Inagaki F."/>
            <person name="Takami H."/>
        </authorList>
    </citation>
    <scope>NUCLEOTIDE SEQUENCE</scope>
    <source>
        <strain evidence="1">Expedition CK06-06</strain>
    </source>
</reference>
<sequence length="51" mass="5796">WRFPPFLTSSLSIVSIILTLKVITESMPKERREEIKTQLLLAQTNPGNKGL</sequence>
<organism evidence="1">
    <name type="scientific">marine sediment metagenome</name>
    <dbReference type="NCBI Taxonomy" id="412755"/>
    <lineage>
        <taxon>unclassified sequences</taxon>
        <taxon>metagenomes</taxon>
        <taxon>ecological metagenomes</taxon>
    </lineage>
</organism>
<gene>
    <name evidence="1" type="ORF">S01H4_59514</name>
</gene>
<comment type="caution">
    <text evidence="1">The sequence shown here is derived from an EMBL/GenBank/DDBJ whole genome shotgun (WGS) entry which is preliminary data.</text>
</comment>
<evidence type="ECO:0000313" key="1">
    <source>
        <dbReference type="EMBL" id="GAH09027.1"/>
    </source>
</evidence>
<protein>
    <submittedName>
        <fullName evidence="1">Uncharacterized protein</fullName>
    </submittedName>
</protein>
<dbReference type="AlphaFoldDB" id="X1CMP6"/>
<proteinExistence type="predicted"/>
<name>X1CMP6_9ZZZZ</name>